<protein>
    <recommendedName>
        <fullName evidence="1">Heterokaryon incompatibility domain-containing protein</fullName>
    </recommendedName>
</protein>
<feature type="domain" description="Heterokaryon incompatibility" evidence="1">
    <location>
        <begin position="204"/>
        <end position="343"/>
    </location>
</feature>
<proteinExistence type="predicted"/>
<dbReference type="PANTHER" id="PTHR33112">
    <property type="entry name" value="DOMAIN PROTEIN, PUTATIVE-RELATED"/>
    <property type="match status" value="1"/>
</dbReference>
<dbReference type="AlphaFoldDB" id="A0A428SIZ1"/>
<accession>A0A428SIZ1</accession>
<reference evidence="2 3" key="1">
    <citation type="submission" date="2017-06" db="EMBL/GenBank/DDBJ databases">
        <title>Comparative genomic analysis of Ambrosia Fusariam Clade fungi.</title>
        <authorList>
            <person name="Stajich J.E."/>
            <person name="Carrillo J."/>
            <person name="Kijimoto T."/>
            <person name="Eskalen A."/>
            <person name="O'Donnell K."/>
            <person name="Kasson M."/>
        </authorList>
    </citation>
    <scope>NUCLEOTIDE SEQUENCE [LARGE SCALE GENOMIC DNA]</scope>
    <source>
        <strain evidence="2 3">NRRL62606</strain>
    </source>
</reference>
<sequence>MNAQAPPQELTPSPQHHSDSLCDRCRSIDFDTILSQQHRRIVEVVTLERVSPSDCALCRLFAQYCGGGDWGGGILYSMPWNRMFQKCRFTPDPNRQTLDRILTVRPNGFMGTYGMLGHIRGYISEPINAPSSWRDGPAAPRSVDPEAIDFSMIRSWFDFCQDEHSGCPGCKPSKVDPEWQIRFIDCETRLVVEAASLGNPCPPFLALSYVWGQLVDPHYRPPAHDEPLKDLPTTVRDSIVVTQKLGFRYLWVDKYCIRQDDEQDKSRQIRLMAKIYGSAQLTIVAVAGSDPSYGLPGVSRSRRPCQPHVRVRNRTITWAFSLKSVQDDILSSVWSTRGWTYQEAFLSTRLLVFTDKQIYFQCKDSSFYEAFNIPMWEDSEKPRIFRGVEFLEIGVRIHEYTRRNLGNEADILNAFQGVFDLFHENYNHFNNIWGIPITEKSFQHMPAKLLDRFLAGICWKLDMPGNRRHGFPSWSWVGWKGVVNKRCDFGAEPATISNGIGILASFESPDGTRTEWSQLEPTLGADGSQDHLRILVLDCFSFPLQLEEVHGEGDADGPTSDAKTRFRVTGDVVGHFVPLFKRLSWGPDQSRQGRILGVPLDIRSFWEREEGPELFILVFHKKFEFWERVGHFEWSNPEGKINLRAFSNTVRTTRTVLRIA</sequence>
<dbReference type="Proteomes" id="UP000287972">
    <property type="component" value="Unassembled WGS sequence"/>
</dbReference>
<keyword evidence="3" id="KW-1185">Reference proteome</keyword>
<dbReference type="InterPro" id="IPR010730">
    <property type="entry name" value="HET"/>
</dbReference>
<name>A0A428SIZ1_9HYPO</name>
<evidence type="ECO:0000313" key="3">
    <source>
        <dbReference type="Proteomes" id="UP000287972"/>
    </source>
</evidence>
<organism evidence="2 3">
    <name type="scientific">Fusarium floridanum</name>
    <dbReference type="NCBI Taxonomy" id="1325733"/>
    <lineage>
        <taxon>Eukaryota</taxon>
        <taxon>Fungi</taxon>
        <taxon>Dikarya</taxon>
        <taxon>Ascomycota</taxon>
        <taxon>Pezizomycotina</taxon>
        <taxon>Sordariomycetes</taxon>
        <taxon>Hypocreomycetidae</taxon>
        <taxon>Hypocreales</taxon>
        <taxon>Nectriaceae</taxon>
        <taxon>Fusarium</taxon>
        <taxon>Fusarium solani species complex</taxon>
    </lineage>
</organism>
<dbReference type="EMBL" id="NKCL01000013">
    <property type="protein sequence ID" value="RSL89755.1"/>
    <property type="molecule type" value="Genomic_DNA"/>
</dbReference>
<evidence type="ECO:0000259" key="1">
    <source>
        <dbReference type="Pfam" id="PF06985"/>
    </source>
</evidence>
<dbReference type="Pfam" id="PF06985">
    <property type="entry name" value="HET"/>
    <property type="match status" value="1"/>
</dbReference>
<comment type="caution">
    <text evidence="2">The sequence shown here is derived from an EMBL/GenBank/DDBJ whole genome shotgun (WGS) entry which is preliminary data.</text>
</comment>
<evidence type="ECO:0000313" key="2">
    <source>
        <dbReference type="EMBL" id="RSL89755.1"/>
    </source>
</evidence>
<gene>
    <name evidence="2" type="ORF">CEP51_001047</name>
</gene>
<dbReference type="PANTHER" id="PTHR33112:SF1">
    <property type="entry name" value="HETEROKARYON INCOMPATIBILITY DOMAIN-CONTAINING PROTEIN"/>
    <property type="match status" value="1"/>
</dbReference>